<evidence type="ECO:0000256" key="1">
    <source>
        <dbReference type="SAM" id="MobiDB-lite"/>
    </source>
</evidence>
<accession>A0A6P7G9N8</accession>
<name>A0A6P7G9N8_DIAVI</name>
<dbReference type="RefSeq" id="XP_028141543.1">
    <property type="nucleotide sequence ID" value="XM_028285742.1"/>
</dbReference>
<proteinExistence type="predicted"/>
<sequence>MLILNRYSAHYLIFLDIGSPGNINSMPVQTLEVHTPEESEHTDKGLLIQQIENNDDMQEIIPSTQDRQNADMEQKVVSSEEENNAHIQDPVRKIKNLEKLKQNQKIGKEMKKEKQGCWKIIYKL</sequence>
<organism evidence="2">
    <name type="scientific">Diabrotica virgifera virgifera</name>
    <name type="common">western corn rootworm</name>
    <dbReference type="NCBI Taxonomy" id="50390"/>
    <lineage>
        <taxon>Eukaryota</taxon>
        <taxon>Metazoa</taxon>
        <taxon>Ecdysozoa</taxon>
        <taxon>Arthropoda</taxon>
        <taxon>Hexapoda</taxon>
        <taxon>Insecta</taxon>
        <taxon>Pterygota</taxon>
        <taxon>Neoptera</taxon>
        <taxon>Endopterygota</taxon>
        <taxon>Coleoptera</taxon>
        <taxon>Polyphaga</taxon>
        <taxon>Cucujiformia</taxon>
        <taxon>Chrysomeloidea</taxon>
        <taxon>Chrysomelidae</taxon>
        <taxon>Galerucinae</taxon>
        <taxon>Diabroticina</taxon>
        <taxon>Diabroticites</taxon>
        <taxon>Diabrotica</taxon>
    </lineage>
</organism>
<gene>
    <name evidence="2" type="primary">LOC114335497</name>
</gene>
<evidence type="ECO:0000313" key="2">
    <source>
        <dbReference type="RefSeq" id="XP_028141543.1"/>
    </source>
</evidence>
<protein>
    <submittedName>
        <fullName evidence="2">Uncharacterized protein LOC114335497 isoform X2</fullName>
    </submittedName>
</protein>
<dbReference type="AlphaFoldDB" id="A0A6P7G9N8"/>
<feature type="region of interest" description="Disordered" evidence="1">
    <location>
        <begin position="65"/>
        <end position="93"/>
    </location>
</feature>
<reference evidence="2" key="1">
    <citation type="submission" date="2025-08" db="UniProtKB">
        <authorList>
            <consortium name="RefSeq"/>
        </authorList>
    </citation>
    <scope>IDENTIFICATION</scope>
    <source>
        <tissue evidence="2">Whole insect</tissue>
    </source>
</reference>